<proteinExistence type="predicted"/>
<organism evidence="1 2">
    <name type="scientific">Tindallia magadiensis</name>
    <dbReference type="NCBI Taxonomy" id="69895"/>
    <lineage>
        <taxon>Bacteria</taxon>
        <taxon>Bacillati</taxon>
        <taxon>Bacillota</taxon>
        <taxon>Clostridia</taxon>
        <taxon>Peptostreptococcales</taxon>
        <taxon>Tindalliaceae</taxon>
        <taxon>Tindallia</taxon>
    </lineage>
</organism>
<name>A0A1I3AXP6_9FIRM</name>
<gene>
    <name evidence="1" type="ORF">SAMN05192551_101466</name>
</gene>
<reference evidence="2" key="1">
    <citation type="submission" date="2016-10" db="EMBL/GenBank/DDBJ databases">
        <authorList>
            <person name="Varghese N."/>
            <person name="Submissions S."/>
        </authorList>
    </citation>
    <scope>NUCLEOTIDE SEQUENCE [LARGE SCALE GENOMIC DNA]</scope>
    <source>
        <strain evidence="2">Z-7934</strain>
    </source>
</reference>
<accession>A0A1I3AXP6</accession>
<dbReference type="EMBL" id="FOQA01000001">
    <property type="protein sequence ID" value="SFH54847.1"/>
    <property type="molecule type" value="Genomic_DNA"/>
</dbReference>
<dbReference type="Proteomes" id="UP000199287">
    <property type="component" value="Unassembled WGS sequence"/>
</dbReference>
<evidence type="ECO:0000313" key="2">
    <source>
        <dbReference type="Proteomes" id="UP000199287"/>
    </source>
</evidence>
<keyword evidence="2" id="KW-1185">Reference proteome</keyword>
<evidence type="ECO:0000313" key="1">
    <source>
        <dbReference type="EMBL" id="SFH54847.1"/>
    </source>
</evidence>
<sequence length="43" mass="5169">MILYRNLSEIYISDIIKPLLLTEDIICLEGMKSNEYWHLWNAL</sequence>
<dbReference type="AlphaFoldDB" id="A0A1I3AXP6"/>
<protein>
    <submittedName>
        <fullName evidence="1">Uncharacterized protein</fullName>
    </submittedName>
</protein>